<organism evidence="1 2">
    <name type="scientific">Labeo rohita</name>
    <name type="common">Indian major carp</name>
    <name type="synonym">Cyprinus rohita</name>
    <dbReference type="NCBI Taxonomy" id="84645"/>
    <lineage>
        <taxon>Eukaryota</taxon>
        <taxon>Metazoa</taxon>
        <taxon>Chordata</taxon>
        <taxon>Craniata</taxon>
        <taxon>Vertebrata</taxon>
        <taxon>Euteleostomi</taxon>
        <taxon>Actinopterygii</taxon>
        <taxon>Neopterygii</taxon>
        <taxon>Teleostei</taxon>
        <taxon>Ostariophysi</taxon>
        <taxon>Cypriniformes</taxon>
        <taxon>Cyprinidae</taxon>
        <taxon>Labeoninae</taxon>
        <taxon>Labeonini</taxon>
        <taxon>Labeo</taxon>
    </lineage>
</organism>
<evidence type="ECO:0000313" key="1">
    <source>
        <dbReference type="EMBL" id="RXN20087.1"/>
    </source>
</evidence>
<name>A0A498MT61_LABRO</name>
<accession>A0A498MT61</accession>
<proteinExistence type="predicted"/>
<gene>
    <name evidence="1" type="ORF">ROHU_007146</name>
</gene>
<comment type="caution">
    <text evidence="1">The sequence shown here is derived from an EMBL/GenBank/DDBJ whole genome shotgun (WGS) entry which is preliminary data.</text>
</comment>
<evidence type="ECO:0000313" key="2">
    <source>
        <dbReference type="Proteomes" id="UP000290572"/>
    </source>
</evidence>
<dbReference type="Proteomes" id="UP000290572">
    <property type="component" value="Unassembled WGS sequence"/>
</dbReference>
<keyword evidence="2" id="KW-1185">Reference proteome</keyword>
<dbReference type="EMBL" id="QBIY01012651">
    <property type="protein sequence ID" value="RXN20087.1"/>
    <property type="molecule type" value="Genomic_DNA"/>
</dbReference>
<reference evidence="1 2" key="1">
    <citation type="submission" date="2018-03" db="EMBL/GenBank/DDBJ databases">
        <title>Draft genome sequence of Rohu Carp (Labeo rohita).</title>
        <authorList>
            <person name="Das P."/>
            <person name="Kushwaha B."/>
            <person name="Joshi C.G."/>
            <person name="Kumar D."/>
            <person name="Nagpure N.S."/>
            <person name="Sahoo L."/>
            <person name="Das S.P."/>
            <person name="Bit A."/>
            <person name="Patnaik S."/>
            <person name="Meher P.K."/>
            <person name="Jayasankar P."/>
            <person name="Koringa P.G."/>
            <person name="Patel N.V."/>
            <person name="Hinsu A.T."/>
            <person name="Kumar R."/>
            <person name="Pandey M."/>
            <person name="Agarwal S."/>
            <person name="Srivastava S."/>
            <person name="Singh M."/>
            <person name="Iquebal M.A."/>
            <person name="Jaiswal S."/>
            <person name="Angadi U.B."/>
            <person name="Kumar N."/>
            <person name="Raza M."/>
            <person name="Shah T.M."/>
            <person name="Rai A."/>
            <person name="Jena J.K."/>
        </authorList>
    </citation>
    <scope>NUCLEOTIDE SEQUENCE [LARGE SCALE GENOMIC DNA]</scope>
    <source>
        <strain evidence="1">DASCIFA01</strain>
        <tissue evidence="1">Testis</tissue>
    </source>
</reference>
<dbReference type="AlphaFoldDB" id="A0A498MT61"/>
<sequence>MQFYTGLKTALTDSQQCDVACKILGIFQDNLLLSRSGFDVVSAHDLNVKSDAFRHFLLAYKLCTQKKKKKKRKNITVTAPTQKHVC</sequence>
<protein>
    <submittedName>
        <fullName evidence="1">Uncharacterized protein</fullName>
    </submittedName>
</protein>